<evidence type="ECO:0000256" key="2">
    <source>
        <dbReference type="ARBA" id="ARBA00022617"/>
    </source>
</evidence>
<dbReference type="Gene3D" id="1.10.760.10">
    <property type="entry name" value="Cytochrome c-like domain"/>
    <property type="match status" value="2"/>
</dbReference>
<evidence type="ECO:0000256" key="7">
    <source>
        <dbReference type="SAM" id="MobiDB-lite"/>
    </source>
</evidence>
<protein>
    <submittedName>
        <fullName evidence="9">Cytochrome c-552</fullName>
    </submittedName>
</protein>
<keyword evidence="10" id="KW-1185">Reference proteome</keyword>
<dbReference type="GO" id="GO:0020037">
    <property type="term" value="F:heme binding"/>
    <property type="evidence" value="ECO:0007669"/>
    <property type="project" value="InterPro"/>
</dbReference>
<keyword evidence="5 6" id="KW-0408">Iron</keyword>
<keyword evidence="3 6" id="KW-0479">Metal-binding</keyword>
<dbReference type="InterPro" id="IPR036909">
    <property type="entry name" value="Cyt_c-like_dom_sf"/>
</dbReference>
<evidence type="ECO:0000256" key="3">
    <source>
        <dbReference type="ARBA" id="ARBA00022723"/>
    </source>
</evidence>
<evidence type="ECO:0000256" key="5">
    <source>
        <dbReference type="ARBA" id="ARBA00023004"/>
    </source>
</evidence>
<dbReference type="PANTHER" id="PTHR33751:SF9">
    <property type="entry name" value="CYTOCHROME C4"/>
    <property type="match status" value="1"/>
</dbReference>
<evidence type="ECO:0000256" key="4">
    <source>
        <dbReference type="ARBA" id="ARBA00022982"/>
    </source>
</evidence>
<dbReference type="EMBL" id="CADIKM010000002">
    <property type="protein sequence ID" value="CAB3778671.1"/>
    <property type="molecule type" value="Genomic_DNA"/>
</dbReference>
<feature type="domain" description="Cytochrome c" evidence="8">
    <location>
        <begin position="59"/>
        <end position="151"/>
    </location>
</feature>
<evidence type="ECO:0000256" key="6">
    <source>
        <dbReference type="PROSITE-ProRule" id="PRU00433"/>
    </source>
</evidence>
<dbReference type="InterPro" id="IPR009056">
    <property type="entry name" value="Cyt_c-like_dom"/>
</dbReference>
<dbReference type="InterPro" id="IPR050597">
    <property type="entry name" value="Cytochrome_c_Oxidase_Subunit"/>
</dbReference>
<dbReference type="AlphaFoldDB" id="A0A6S7B5I4"/>
<dbReference type="Pfam" id="PF13442">
    <property type="entry name" value="Cytochrome_CBB3"/>
    <property type="match status" value="1"/>
</dbReference>
<dbReference type="Proteomes" id="UP000494115">
    <property type="component" value="Unassembled WGS sequence"/>
</dbReference>
<dbReference type="GO" id="GO:0046872">
    <property type="term" value="F:metal ion binding"/>
    <property type="evidence" value="ECO:0007669"/>
    <property type="project" value="UniProtKB-KW"/>
</dbReference>
<feature type="region of interest" description="Disordered" evidence="7">
    <location>
        <begin position="1"/>
        <end position="22"/>
    </location>
</feature>
<sequence length="255" mass="25962">MLYIATAESSAPRRDRQGDASRQIVESLSRAIQQQTTPASRASTGAGKVFAALALVLTTSLLSAPSAFASPSTLDPHSGLVSSCAACHGAAGEGASSGAIPRLAGQNADYLAHALSMFKDGTRASPVMQSVAHNLSDSDMREIAEYFAAQHPPLAQAAQAPQAGEIEAGRKLAELGDGSNLAACFGCHAAGGKGNGARFPSIAGQPASFTVERLHEFQARAKNGAAKPGSMTAIAAQMTDAQIEGAAAYLSTLPR</sequence>
<dbReference type="SUPFAM" id="SSF46626">
    <property type="entry name" value="Cytochrome c"/>
    <property type="match status" value="2"/>
</dbReference>
<gene>
    <name evidence="9" type="primary">cyc1</name>
    <name evidence="9" type="ORF">LMG28138_00549</name>
</gene>
<organism evidence="9 10">
    <name type="scientific">Pararobbsia alpina</name>
    <dbReference type="NCBI Taxonomy" id="621374"/>
    <lineage>
        <taxon>Bacteria</taxon>
        <taxon>Pseudomonadati</taxon>
        <taxon>Pseudomonadota</taxon>
        <taxon>Betaproteobacteria</taxon>
        <taxon>Burkholderiales</taxon>
        <taxon>Burkholderiaceae</taxon>
        <taxon>Pararobbsia</taxon>
    </lineage>
</organism>
<dbReference type="RefSeq" id="WP_175103108.1">
    <property type="nucleotide sequence ID" value="NZ_CADIKM010000002.1"/>
</dbReference>
<dbReference type="Pfam" id="PF00034">
    <property type="entry name" value="Cytochrom_C"/>
    <property type="match status" value="1"/>
</dbReference>
<accession>A0A6S7B5I4</accession>
<proteinExistence type="predicted"/>
<reference evidence="9 10" key="1">
    <citation type="submission" date="2020-04" db="EMBL/GenBank/DDBJ databases">
        <authorList>
            <person name="De Canck E."/>
        </authorList>
    </citation>
    <scope>NUCLEOTIDE SEQUENCE [LARGE SCALE GENOMIC DNA]</scope>
    <source>
        <strain evidence="9 10">LMG 28138</strain>
    </source>
</reference>
<evidence type="ECO:0000256" key="1">
    <source>
        <dbReference type="ARBA" id="ARBA00022448"/>
    </source>
</evidence>
<evidence type="ECO:0000313" key="9">
    <source>
        <dbReference type="EMBL" id="CAB3778671.1"/>
    </source>
</evidence>
<evidence type="ECO:0000313" key="10">
    <source>
        <dbReference type="Proteomes" id="UP000494115"/>
    </source>
</evidence>
<evidence type="ECO:0000259" key="8">
    <source>
        <dbReference type="PROSITE" id="PS51007"/>
    </source>
</evidence>
<keyword evidence="2 6" id="KW-0349">Heme</keyword>
<keyword evidence="1" id="KW-0813">Transport</keyword>
<dbReference type="GO" id="GO:0009055">
    <property type="term" value="F:electron transfer activity"/>
    <property type="evidence" value="ECO:0007669"/>
    <property type="project" value="InterPro"/>
</dbReference>
<keyword evidence="4" id="KW-0249">Electron transport</keyword>
<name>A0A6S7B5I4_9BURK</name>
<dbReference type="PANTHER" id="PTHR33751">
    <property type="entry name" value="CBB3-TYPE CYTOCHROME C OXIDASE SUBUNIT FIXP"/>
    <property type="match status" value="1"/>
</dbReference>
<feature type="domain" description="Cytochrome c" evidence="8">
    <location>
        <begin position="164"/>
        <end position="254"/>
    </location>
</feature>
<dbReference type="PROSITE" id="PS51007">
    <property type="entry name" value="CYTC"/>
    <property type="match status" value="2"/>
</dbReference>